<keyword evidence="8" id="KW-0902">Two-component regulatory system</keyword>
<dbReference type="PANTHER" id="PTHR24421">
    <property type="entry name" value="NITRATE/NITRITE SENSOR PROTEIN NARX-RELATED"/>
    <property type="match status" value="1"/>
</dbReference>
<dbReference type="GO" id="GO:0016301">
    <property type="term" value="F:kinase activity"/>
    <property type="evidence" value="ECO:0007669"/>
    <property type="project" value="UniProtKB-KW"/>
</dbReference>
<dbReference type="EC" id="2.7.13.3" evidence="2"/>
<keyword evidence="4" id="KW-0808">Transferase</keyword>
<evidence type="ECO:0000256" key="8">
    <source>
        <dbReference type="ARBA" id="ARBA00023012"/>
    </source>
</evidence>
<evidence type="ECO:0000256" key="10">
    <source>
        <dbReference type="SAM" id="Phobius"/>
    </source>
</evidence>
<keyword evidence="6 12" id="KW-0418">Kinase</keyword>
<dbReference type="Pfam" id="PF07730">
    <property type="entry name" value="HisKA_3"/>
    <property type="match status" value="1"/>
</dbReference>
<comment type="catalytic activity">
    <reaction evidence="1">
        <text>ATP + protein L-histidine = ADP + protein N-phospho-L-histidine.</text>
        <dbReference type="EC" id="2.7.13.3"/>
    </reaction>
</comment>
<dbReference type="InterPro" id="IPR036890">
    <property type="entry name" value="HATPase_C_sf"/>
</dbReference>
<evidence type="ECO:0000256" key="3">
    <source>
        <dbReference type="ARBA" id="ARBA00022553"/>
    </source>
</evidence>
<comment type="caution">
    <text evidence="12">The sequence shown here is derived from an EMBL/GenBank/DDBJ whole genome shotgun (WGS) entry which is preliminary data.</text>
</comment>
<proteinExistence type="predicted"/>
<dbReference type="PROSITE" id="PS50109">
    <property type="entry name" value="HIS_KIN"/>
    <property type="match status" value="1"/>
</dbReference>
<keyword evidence="7" id="KW-0067">ATP-binding</keyword>
<evidence type="ECO:0000256" key="7">
    <source>
        <dbReference type="ARBA" id="ARBA00022840"/>
    </source>
</evidence>
<dbReference type="Proteomes" id="UP001595847">
    <property type="component" value="Unassembled WGS sequence"/>
</dbReference>
<organism evidence="12 13">
    <name type="scientific">Nocardiopsis sediminis</name>
    <dbReference type="NCBI Taxonomy" id="1778267"/>
    <lineage>
        <taxon>Bacteria</taxon>
        <taxon>Bacillati</taxon>
        <taxon>Actinomycetota</taxon>
        <taxon>Actinomycetes</taxon>
        <taxon>Streptosporangiales</taxon>
        <taxon>Nocardiopsidaceae</taxon>
        <taxon>Nocardiopsis</taxon>
    </lineage>
</organism>
<keyword evidence="13" id="KW-1185">Reference proteome</keyword>
<keyword evidence="3" id="KW-0597">Phosphoprotein</keyword>
<feature type="region of interest" description="Disordered" evidence="9">
    <location>
        <begin position="250"/>
        <end position="294"/>
    </location>
</feature>
<feature type="compositionally biased region" description="Basic and acidic residues" evidence="9">
    <location>
        <begin position="268"/>
        <end position="279"/>
    </location>
</feature>
<keyword evidence="5" id="KW-0547">Nucleotide-binding</keyword>
<keyword evidence="10" id="KW-1133">Transmembrane helix</keyword>
<dbReference type="InterPro" id="IPR050482">
    <property type="entry name" value="Sensor_HK_TwoCompSys"/>
</dbReference>
<accession>A0ABV8FN19</accession>
<evidence type="ECO:0000313" key="13">
    <source>
        <dbReference type="Proteomes" id="UP001595847"/>
    </source>
</evidence>
<evidence type="ECO:0000256" key="1">
    <source>
        <dbReference type="ARBA" id="ARBA00000085"/>
    </source>
</evidence>
<dbReference type="Pfam" id="PF23539">
    <property type="entry name" value="DUF7134"/>
    <property type="match status" value="1"/>
</dbReference>
<dbReference type="Gene3D" id="3.30.565.10">
    <property type="entry name" value="Histidine kinase-like ATPase, C-terminal domain"/>
    <property type="match status" value="1"/>
</dbReference>
<keyword evidence="10" id="KW-0812">Transmembrane</keyword>
<feature type="domain" description="Histidine kinase" evidence="11">
    <location>
        <begin position="304"/>
        <end position="422"/>
    </location>
</feature>
<dbReference type="InterPro" id="IPR005467">
    <property type="entry name" value="His_kinase_dom"/>
</dbReference>
<reference evidence="13" key="1">
    <citation type="journal article" date="2019" name="Int. J. Syst. Evol. Microbiol.">
        <title>The Global Catalogue of Microorganisms (GCM) 10K type strain sequencing project: providing services to taxonomists for standard genome sequencing and annotation.</title>
        <authorList>
            <consortium name="The Broad Institute Genomics Platform"/>
            <consortium name="The Broad Institute Genome Sequencing Center for Infectious Disease"/>
            <person name="Wu L."/>
            <person name="Ma J."/>
        </authorList>
    </citation>
    <scope>NUCLEOTIDE SEQUENCE [LARGE SCALE GENOMIC DNA]</scope>
    <source>
        <strain evidence="13">TBRC 1826</strain>
    </source>
</reference>
<dbReference type="InterPro" id="IPR003594">
    <property type="entry name" value="HATPase_dom"/>
</dbReference>
<evidence type="ECO:0000256" key="5">
    <source>
        <dbReference type="ARBA" id="ARBA00022741"/>
    </source>
</evidence>
<dbReference type="SMART" id="SM00387">
    <property type="entry name" value="HATPase_c"/>
    <property type="match status" value="1"/>
</dbReference>
<gene>
    <name evidence="12" type="ORF">ACFOVU_10245</name>
</gene>
<keyword evidence="10" id="KW-0472">Membrane</keyword>
<evidence type="ECO:0000259" key="11">
    <source>
        <dbReference type="PROSITE" id="PS50109"/>
    </source>
</evidence>
<dbReference type="SUPFAM" id="SSF55874">
    <property type="entry name" value="ATPase domain of HSP90 chaperone/DNA topoisomerase II/histidine kinase"/>
    <property type="match status" value="1"/>
</dbReference>
<name>A0ABV8FN19_9ACTN</name>
<feature type="transmembrane region" description="Helical" evidence="10">
    <location>
        <begin position="45"/>
        <end position="64"/>
    </location>
</feature>
<feature type="transmembrane region" description="Helical" evidence="10">
    <location>
        <begin position="117"/>
        <end position="138"/>
    </location>
</feature>
<dbReference type="InterPro" id="IPR055558">
    <property type="entry name" value="DUF7134"/>
</dbReference>
<sequence>MRASRLPFRLRGLHLAALDCAVAVVLTIAYLGFAGGGPADGQPAFGGPVWVGWLVAAGVGAPIAVRRRWPVPVMGVVLAASVAATLLDITREPYIATALAAYLVALTEPLRRSGTAGAVALAVSAGAVIAGGAVVTPAGTVAEAVGTAALVWVVIGAAWGAGFAVRAARLRAARAERSRAERALVEERLRIARELHDIVSHSLSVIVVKAGVGEHVADTHPQEARDALRVIERTGREALTEMRRALGVLRADPGGGTVGSGDRGGGSGDRDPVGARTDDGFEAGDGGLRPAPGLDDLPALARRAEQAGIRVDLRVRVPGLLAAGTAMTVYRIVQEALTNVVRHAGAGTRCRVAVDTDSDGRVRIEVVDDGAGASAVPSAAAPGGGHGLVGMRERATMYGGSLEAGPRPQGGFAVTAVLPQRSDPASTPTSREEATA</sequence>
<dbReference type="PANTHER" id="PTHR24421:SF10">
    <property type="entry name" value="NITRATE_NITRITE SENSOR PROTEIN NARQ"/>
    <property type="match status" value="1"/>
</dbReference>
<dbReference type="Pfam" id="PF02518">
    <property type="entry name" value="HATPase_c"/>
    <property type="match status" value="1"/>
</dbReference>
<dbReference type="CDD" id="cd16917">
    <property type="entry name" value="HATPase_UhpB-NarQ-NarX-like"/>
    <property type="match status" value="1"/>
</dbReference>
<evidence type="ECO:0000256" key="9">
    <source>
        <dbReference type="SAM" id="MobiDB-lite"/>
    </source>
</evidence>
<evidence type="ECO:0000256" key="4">
    <source>
        <dbReference type="ARBA" id="ARBA00022679"/>
    </source>
</evidence>
<evidence type="ECO:0000256" key="6">
    <source>
        <dbReference type="ARBA" id="ARBA00022777"/>
    </source>
</evidence>
<dbReference type="EMBL" id="JBHSBH010000007">
    <property type="protein sequence ID" value="MFC3996296.1"/>
    <property type="molecule type" value="Genomic_DNA"/>
</dbReference>
<evidence type="ECO:0000313" key="12">
    <source>
        <dbReference type="EMBL" id="MFC3996296.1"/>
    </source>
</evidence>
<dbReference type="InterPro" id="IPR011712">
    <property type="entry name" value="Sig_transdc_His_kin_sub3_dim/P"/>
</dbReference>
<feature type="compositionally biased region" description="Gly residues" evidence="9">
    <location>
        <begin position="253"/>
        <end position="267"/>
    </location>
</feature>
<feature type="transmembrane region" description="Helical" evidence="10">
    <location>
        <begin position="144"/>
        <end position="165"/>
    </location>
</feature>
<evidence type="ECO:0000256" key="2">
    <source>
        <dbReference type="ARBA" id="ARBA00012438"/>
    </source>
</evidence>
<dbReference type="Gene3D" id="1.20.5.1930">
    <property type="match status" value="1"/>
</dbReference>
<feature type="transmembrane region" description="Helical" evidence="10">
    <location>
        <begin position="12"/>
        <end position="33"/>
    </location>
</feature>
<dbReference type="RefSeq" id="WP_378532219.1">
    <property type="nucleotide sequence ID" value="NZ_JBHSBH010000007.1"/>
</dbReference>
<protein>
    <recommendedName>
        <fullName evidence="2">histidine kinase</fullName>
        <ecNumber evidence="2">2.7.13.3</ecNumber>
    </recommendedName>
</protein>